<evidence type="ECO:0000259" key="1">
    <source>
        <dbReference type="Pfam" id="PF16113"/>
    </source>
</evidence>
<proteinExistence type="predicted"/>
<dbReference type="AlphaFoldDB" id="A0A7J6KN04"/>
<keyword evidence="3" id="KW-1185">Reference proteome</keyword>
<sequence length="76" mass="8850">MISYWYELDTINRKCPISCMVWYTLHDKALKEKSSLADCLAREYLMGASITHVDNRNFKEGVRFTLFDKGKGMPPD</sequence>
<feature type="domain" description="Enoyl-CoA hydratase/isomerase" evidence="1">
    <location>
        <begin position="8"/>
        <end position="70"/>
    </location>
</feature>
<dbReference type="EMBL" id="JAAPAO010002010">
    <property type="protein sequence ID" value="KAF4648400.1"/>
    <property type="molecule type" value="Genomic_DNA"/>
</dbReference>
<gene>
    <name evidence="2" type="ORF">FOL47_003351</name>
</gene>
<dbReference type="Gene3D" id="3.90.226.10">
    <property type="entry name" value="2-enoyl-CoA Hydratase, Chain A, domain 1"/>
    <property type="match status" value="1"/>
</dbReference>
<dbReference type="Proteomes" id="UP000591131">
    <property type="component" value="Unassembled WGS sequence"/>
</dbReference>
<accession>A0A7J6KN04</accession>
<evidence type="ECO:0000313" key="2">
    <source>
        <dbReference type="EMBL" id="KAF4648400.1"/>
    </source>
</evidence>
<comment type="caution">
    <text evidence="2">The sequence shown here is derived from an EMBL/GenBank/DDBJ whole genome shotgun (WGS) entry which is preliminary data.</text>
</comment>
<evidence type="ECO:0000313" key="3">
    <source>
        <dbReference type="Proteomes" id="UP000591131"/>
    </source>
</evidence>
<name>A0A7J6KN04_PERCH</name>
<reference evidence="2 3" key="1">
    <citation type="submission" date="2020-04" db="EMBL/GenBank/DDBJ databases">
        <title>Perkinsus chesapeaki whole genome sequence.</title>
        <authorList>
            <person name="Bogema D.R."/>
        </authorList>
    </citation>
    <scope>NUCLEOTIDE SEQUENCE [LARGE SCALE GENOMIC DNA]</scope>
    <source>
        <strain evidence="2">ATCC PRA-425</strain>
    </source>
</reference>
<organism evidence="2 3">
    <name type="scientific">Perkinsus chesapeaki</name>
    <name type="common">Clam parasite</name>
    <name type="synonym">Perkinsus andrewsi</name>
    <dbReference type="NCBI Taxonomy" id="330153"/>
    <lineage>
        <taxon>Eukaryota</taxon>
        <taxon>Sar</taxon>
        <taxon>Alveolata</taxon>
        <taxon>Perkinsozoa</taxon>
        <taxon>Perkinsea</taxon>
        <taxon>Perkinsida</taxon>
        <taxon>Perkinsidae</taxon>
        <taxon>Perkinsus</taxon>
    </lineage>
</organism>
<dbReference type="OrthoDB" id="1737613at2759"/>
<dbReference type="Pfam" id="PF16113">
    <property type="entry name" value="ECH_2"/>
    <property type="match status" value="1"/>
</dbReference>
<protein>
    <recommendedName>
        <fullName evidence="1">Enoyl-CoA hydratase/isomerase domain-containing protein</fullName>
    </recommendedName>
</protein>
<dbReference type="InterPro" id="IPR045004">
    <property type="entry name" value="ECH_dom"/>
</dbReference>